<evidence type="ECO:0000313" key="5">
    <source>
        <dbReference type="EMBL" id="VDM52687.1"/>
    </source>
</evidence>
<feature type="domain" description="Nematode cuticle collagen N-terminal" evidence="4">
    <location>
        <begin position="298"/>
        <end position="349"/>
    </location>
</feature>
<name>A0A0R3PBL7_ANGCS</name>
<dbReference type="OrthoDB" id="5876788at2759"/>
<evidence type="ECO:0000256" key="3">
    <source>
        <dbReference type="SAM" id="Phobius"/>
    </source>
</evidence>
<gene>
    <name evidence="5" type="ORF">ACOC_LOCUS1102</name>
</gene>
<evidence type="ECO:0000259" key="4">
    <source>
        <dbReference type="SMART" id="SM01088"/>
    </source>
</evidence>
<protein>
    <submittedName>
        <fullName evidence="7">Col_cuticle_N domain-containing protein</fullName>
    </submittedName>
</protein>
<evidence type="ECO:0000313" key="6">
    <source>
        <dbReference type="Proteomes" id="UP000267027"/>
    </source>
</evidence>
<sequence length="418" mass="44549">MVDEDLNQFKGYADNALKMMVEMKHVHVPKTHIFYKFNIPVTRVEAHSSNGFEGTVVEDGDCDNSAMCQCEECRVGSHEPPGDPELPGEDGKPAQPRHPGSPASVNSETFGRGCVINTVEPSYSLESNRSLRLGDPAGYSGMCWSSGGGPGPPEPSLSGLTGNIGAGRTDGQSDTLKCNHQRYVNLVELFGSAGQPGWNSTVKETGVPIVPPGLADSPENQGELEGFTQTKSDEAVNLDGDHCPHLVRDGCFDGIASTVRRDHSADCENSPIDADLSVGQFQLTTLTMLQMGKIMHYVVTGIFVSTAVLLCTAFVIIFDVVNGIKDFHSEIDKDLDQFKQISNDAWKIMMAAAQKAEDPIHLSVFSSTARFRRGGTYSTGGVGAGAYKGPIRGPTYTSTGGCQCAAQASRCPAGPPGR</sequence>
<dbReference type="PANTHER" id="PTHR24637">
    <property type="entry name" value="COLLAGEN"/>
    <property type="match status" value="1"/>
</dbReference>
<dbReference type="SMART" id="SM01088">
    <property type="entry name" value="Col_cuticle_N"/>
    <property type="match status" value="1"/>
</dbReference>
<keyword evidence="1" id="KW-0677">Repeat</keyword>
<dbReference type="InterPro" id="IPR002486">
    <property type="entry name" value="Col_cuticle_N"/>
</dbReference>
<dbReference type="Proteomes" id="UP000267027">
    <property type="component" value="Unassembled WGS sequence"/>
</dbReference>
<keyword evidence="3" id="KW-0472">Membrane</keyword>
<dbReference type="GO" id="GO:0042302">
    <property type="term" value="F:structural constituent of cuticle"/>
    <property type="evidence" value="ECO:0007669"/>
    <property type="project" value="InterPro"/>
</dbReference>
<dbReference type="AlphaFoldDB" id="A0A0R3PBL7"/>
<reference evidence="5 6" key="2">
    <citation type="submission" date="2018-11" db="EMBL/GenBank/DDBJ databases">
        <authorList>
            <consortium name="Pathogen Informatics"/>
        </authorList>
    </citation>
    <scope>NUCLEOTIDE SEQUENCE [LARGE SCALE GENOMIC DNA]</scope>
    <source>
        <strain evidence="5 6">Costa Rica</strain>
    </source>
</reference>
<accession>A0A0R3PBL7</accession>
<keyword evidence="3" id="KW-0812">Transmembrane</keyword>
<keyword evidence="6" id="KW-1185">Reference proteome</keyword>
<dbReference type="WBParaSite" id="ACOC_0000110101-mRNA-1">
    <property type="protein sequence ID" value="ACOC_0000110101-mRNA-1"/>
    <property type="gene ID" value="ACOC_0000110101"/>
</dbReference>
<evidence type="ECO:0000256" key="1">
    <source>
        <dbReference type="ARBA" id="ARBA00022737"/>
    </source>
</evidence>
<feature type="region of interest" description="Disordered" evidence="2">
    <location>
        <begin position="74"/>
        <end position="109"/>
    </location>
</feature>
<dbReference type="STRING" id="334426.A0A0R3PBL7"/>
<dbReference type="Pfam" id="PF01484">
    <property type="entry name" value="Col_cuticle_N"/>
    <property type="match status" value="1"/>
</dbReference>
<proteinExistence type="predicted"/>
<dbReference type="PANTHER" id="PTHR24637:SF423">
    <property type="entry name" value="NEMATODE CUTICLE COLLAGEN N-TERMINAL DOMAIN-CONTAINING PROTEIN"/>
    <property type="match status" value="1"/>
</dbReference>
<keyword evidence="3" id="KW-1133">Transmembrane helix</keyword>
<dbReference type="EMBL" id="UYYA01000144">
    <property type="protein sequence ID" value="VDM52687.1"/>
    <property type="molecule type" value="Genomic_DNA"/>
</dbReference>
<reference evidence="7" key="1">
    <citation type="submission" date="2016-04" db="UniProtKB">
        <authorList>
            <consortium name="WormBaseParasite"/>
        </authorList>
    </citation>
    <scope>IDENTIFICATION</scope>
</reference>
<organism evidence="7">
    <name type="scientific">Angiostrongylus costaricensis</name>
    <name type="common">Nematode worm</name>
    <dbReference type="NCBI Taxonomy" id="334426"/>
    <lineage>
        <taxon>Eukaryota</taxon>
        <taxon>Metazoa</taxon>
        <taxon>Ecdysozoa</taxon>
        <taxon>Nematoda</taxon>
        <taxon>Chromadorea</taxon>
        <taxon>Rhabditida</taxon>
        <taxon>Rhabditina</taxon>
        <taxon>Rhabditomorpha</taxon>
        <taxon>Strongyloidea</taxon>
        <taxon>Metastrongylidae</taxon>
        <taxon>Angiostrongylus</taxon>
    </lineage>
</organism>
<feature type="transmembrane region" description="Helical" evidence="3">
    <location>
        <begin position="294"/>
        <end position="318"/>
    </location>
</feature>
<feature type="region of interest" description="Disordered" evidence="2">
    <location>
        <begin position="145"/>
        <end position="172"/>
    </location>
</feature>
<evidence type="ECO:0000313" key="7">
    <source>
        <dbReference type="WBParaSite" id="ACOC_0000110101-mRNA-1"/>
    </source>
</evidence>
<evidence type="ECO:0000256" key="2">
    <source>
        <dbReference type="SAM" id="MobiDB-lite"/>
    </source>
</evidence>